<dbReference type="AlphaFoldDB" id="A0A5A7PJ40"/>
<accession>A0A5A7PJ40</accession>
<dbReference type="EMBL" id="BKCP01004627">
    <property type="protein sequence ID" value="GER32744.1"/>
    <property type="molecule type" value="Genomic_DNA"/>
</dbReference>
<evidence type="ECO:0000313" key="2">
    <source>
        <dbReference type="Proteomes" id="UP000325081"/>
    </source>
</evidence>
<protein>
    <submittedName>
        <fullName evidence="1">Uncharacterized protein</fullName>
    </submittedName>
</protein>
<name>A0A5A7PJ40_STRAF</name>
<gene>
    <name evidence="1" type="ORF">STAS_08826</name>
</gene>
<dbReference type="Proteomes" id="UP000325081">
    <property type="component" value="Unassembled WGS sequence"/>
</dbReference>
<proteinExistence type="predicted"/>
<comment type="caution">
    <text evidence="1">The sequence shown here is derived from an EMBL/GenBank/DDBJ whole genome shotgun (WGS) entry which is preliminary data.</text>
</comment>
<sequence>MDSKGYDSSKSNPEIHFAKFVQSRILLVDEFLQLLEKTKASLDDAHSIALQINDSTESFKMYVSDSDVEDDVHQCSHPNHFADGTSFSEGKTTTIVEEKPVVVGEAISRPNDEVVNEMLKIFVPSLFTEKLSANVTDLL</sequence>
<evidence type="ECO:0000313" key="1">
    <source>
        <dbReference type="EMBL" id="GER32744.1"/>
    </source>
</evidence>
<keyword evidence="2" id="KW-1185">Reference proteome</keyword>
<reference evidence="2" key="1">
    <citation type="journal article" date="2019" name="Curr. Biol.">
        <title>Genome Sequence of Striga asiatica Provides Insight into the Evolution of Plant Parasitism.</title>
        <authorList>
            <person name="Yoshida S."/>
            <person name="Kim S."/>
            <person name="Wafula E.K."/>
            <person name="Tanskanen J."/>
            <person name="Kim Y.M."/>
            <person name="Honaas L."/>
            <person name="Yang Z."/>
            <person name="Spallek T."/>
            <person name="Conn C.E."/>
            <person name="Ichihashi Y."/>
            <person name="Cheong K."/>
            <person name="Cui S."/>
            <person name="Der J.P."/>
            <person name="Gundlach H."/>
            <person name="Jiao Y."/>
            <person name="Hori C."/>
            <person name="Ishida J.K."/>
            <person name="Kasahara H."/>
            <person name="Kiba T."/>
            <person name="Kim M.S."/>
            <person name="Koo N."/>
            <person name="Laohavisit A."/>
            <person name="Lee Y.H."/>
            <person name="Lumba S."/>
            <person name="McCourt P."/>
            <person name="Mortimer J.C."/>
            <person name="Mutuku J.M."/>
            <person name="Nomura T."/>
            <person name="Sasaki-Sekimoto Y."/>
            <person name="Seto Y."/>
            <person name="Wang Y."/>
            <person name="Wakatake T."/>
            <person name="Sakakibara H."/>
            <person name="Demura T."/>
            <person name="Yamaguchi S."/>
            <person name="Yoneyama K."/>
            <person name="Manabe R.I."/>
            <person name="Nelson D.C."/>
            <person name="Schulman A.H."/>
            <person name="Timko M.P."/>
            <person name="dePamphilis C.W."/>
            <person name="Choi D."/>
            <person name="Shirasu K."/>
        </authorList>
    </citation>
    <scope>NUCLEOTIDE SEQUENCE [LARGE SCALE GENOMIC DNA]</scope>
    <source>
        <strain evidence="2">cv. UVA1</strain>
    </source>
</reference>
<organism evidence="1 2">
    <name type="scientific">Striga asiatica</name>
    <name type="common">Asiatic witchweed</name>
    <name type="synonym">Buchnera asiatica</name>
    <dbReference type="NCBI Taxonomy" id="4170"/>
    <lineage>
        <taxon>Eukaryota</taxon>
        <taxon>Viridiplantae</taxon>
        <taxon>Streptophyta</taxon>
        <taxon>Embryophyta</taxon>
        <taxon>Tracheophyta</taxon>
        <taxon>Spermatophyta</taxon>
        <taxon>Magnoliopsida</taxon>
        <taxon>eudicotyledons</taxon>
        <taxon>Gunneridae</taxon>
        <taxon>Pentapetalae</taxon>
        <taxon>asterids</taxon>
        <taxon>lamiids</taxon>
        <taxon>Lamiales</taxon>
        <taxon>Orobanchaceae</taxon>
        <taxon>Buchnereae</taxon>
        <taxon>Striga</taxon>
    </lineage>
</organism>